<dbReference type="GO" id="GO:0015074">
    <property type="term" value="P:DNA integration"/>
    <property type="evidence" value="ECO:0007669"/>
    <property type="project" value="InterPro"/>
</dbReference>
<sequence length="392" mass="43681">MSPTSTRHRLTQAAAELFLSQGISHTTTRQIANMAEVNEATLFRNFGNKYGLLLTMLQEAPALGAHAPLHGEYSSEALRLYLDEHLQLLEQFPNFVRSLIGEADQYPPEHRQALEMRLREIQEAIANHLEQMLGTGRLPAEELANLIGAVLVGYTIIEATSGYSLWKSREHFLDSLTKLLSLPTDATIVNNSATSTPALVVDLPTSWVHQLMKQTRILGLQDHAIALLLFGAGLLPKEITQLERSHQICDKSQHILQVMGPNSPRQVPVNQWILGKRYGSYTNNPLTKWLKSRKDDASAMFINADGEPMTVAKLQERWNVWWQELIIGSELPKPIQARQTWCVEMLMKGISLENLSILTGCGVAALEPYAQRAREKAAIAAATQLDRKAPSA</sequence>
<dbReference type="AlphaFoldDB" id="A0A947DH57"/>
<feature type="domain" description="HTH tetR-type" evidence="4">
    <location>
        <begin position="4"/>
        <end position="64"/>
    </location>
</feature>
<accession>A0A947DH57</accession>
<dbReference type="EMBL" id="JADOES010000037">
    <property type="protein sequence ID" value="MBT9317017.1"/>
    <property type="molecule type" value="Genomic_DNA"/>
</dbReference>
<dbReference type="InterPro" id="IPR036271">
    <property type="entry name" value="Tet_transcr_reg_TetR-rel_C_sf"/>
</dbReference>
<dbReference type="SUPFAM" id="SSF46689">
    <property type="entry name" value="Homeodomain-like"/>
    <property type="match status" value="1"/>
</dbReference>
<dbReference type="RefSeq" id="WP_215610081.1">
    <property type="nucleotide sequence ID" value="NZ_JADOES010000037.1"/>
</dbReference>
<dbReference type="InterPro" id="IPR009057">
    <property type="entry name" value="Homeodomain-like_sf"/>
</dbReference>
<dbReference type="Gene3D" id="1.10.10.60">
    <property type="entry name" value="Homeodomain-like"/>
    <property type="match status" value="1"/>
</dbReference>
<dbReference type="Proteomes" id="UP000717364">
    <property type="component" value="Unassembled WGS sequence"/>
</dbReference>
<dbReference type="Pfam" id="PF00589">
    <property type="entry name" value="Phage_integrase"/>
    <property type="match status" value="1"/>
</dbReference>
<evidence type="ECO:0000256" key="1">
    <source>
        <dbReference type="ARBA" id="ARBA00023125"/>
    </source>
</evidence>
<dbReference type="PANTHER" id="PTHR30055:SF226">
    <property type="entry name" value="HTH-TYPE TRANSCRIPTIONAL REGULATOR PKSA"/>
    <property type="match status" value="1"/>
</dbReference>
<dbReference type="Pfam" id="PF00440">
    <property type="entry name" value="TetR_N"/>
    <property type="match status" value="1"/>
</dbReference>
<dbReference type="PRINTS" id="PR00455">
    <property type="entry name" value="HTHTETR"/>
</dbReference>
<dbReference type="GO" id="GO:0006310">
    <property type="term" value="P:DNA recombination"/>
    <property type="evidence" value="ECO:0007669"/>
    <property type="project" value="UniProtKB-KW"/>
</dbReference>
<keyword evidence="2" id="KW-0233">DNA recombination</keyword>
<dbReference type="SUPFAM" id="SSF56349">
    <property type="entry name" value="DNA breaking-rejoining enzymes"/>
    <property type="match status" value="1"/>
</dbReference>
<keyword evidence="6" id="KW-1185">Reference proteome</keyword>
<organism evidence="5 6">
    <name type="scientific">Leptothoe spongobia TAU-MAC 1115</name>
    <dbReference type="NCBI Taxonomy" id="1967444"/>
    <lineage>
        <taxon>Bacteria</taxon>
        <taxon>Bacillati</taxon>
        <taxon>Cyanobacteriota</taxon>
        <taxon>Cyanophyceae</taxon>
        <taxon>Nodosilineales</taxon>
        <taxon>Cymatolegaceae</taxon>
        <taxon>Leptothoe</taxon>
        <taxon>Leptothoe spongobia</taxon>
    </lineage>
</organism>
<dbReference type="InterPro" id="IPR013762">
    <property type="entry name" value="Integrase-like_cat_sf"/>
</dbReference>
<feature type="DNA-binding region" description="H-T-H motif" evidence="3">
    <location>
        <begin position="27"/>
        <end position="46"/>
    </location>
</feature>
<evidence type="ECO:0000313" key="5">
    <source>
        <dbReference type="EMBL" id="MBT9317017.1"/>
    </source>
</evidence>
<comment type="caution">
    <text evidence="5">The sequence shown here is derived from an EMBL/GenBank/DDBJ whole genome shotgun (WGS) entry which is preliminary data.</text>
</comment>
<dbReference type="InterPro" id="IPR001647">
    <property type="entry name" value="HTH_TetR"/>
</dbReference>
<protein>
    <submittedName>
        <fullName evidence="5">TetR/AcrR family transcriptional regulator</fullName>
    </submittedName>
</protein>
<dbReference type="PANTHER" id="PTHR30055">
    <property type="entry name" value="HTH-TYPE TRANSCRIPTIONAL REGULATOR RUTR"/>
    <property type="match status" value="1"/>
</dbReference>
<evidence type="ECO:0000313" key="6">
    <source>
        <dbReference type="Proteomes" id="UP000717364"/>
    </source>
</evidence>
<dbReference type="SUPFAM" id="SSF48498">
    <property type="entry name" value="Tetracyclin repressor-like, C-terminal domain"/>
    <property type="match status" value="1"/>
</dbReference>
<gene>
    <name evidence="5" type="ORF">IXB50_16455</name>
</gene>
<dbReference type="Gene3D" id="1.10.443.10">
    <property type="entry name" value="Intergrase catalytic core"/>
    <property type="match status" value="1"/>
</dbReference>
<dbReference type="GO" id="GO:0003700">
    <property type="term" value="F:DNA-binding transcription factor activity"/>
    <property type="evidence" value="ECO:0007669"/>
    <property type="project" value="TreeGrafter"/>
</dbReference>
<name>A0A947DH57_9CYAN</name>
<dbReference type="InterPro" id="IPR002104">
    <property type="entry name" value="Integrase_catalytic"/>
</dbReference>
<reference evidence="5" key="2">
    <citation type="journal article" date="2021" name="Mar. Drugs">
        <title>Genome Reduction and Secondary Metabolism of the Marine Sponge-Associated Cyanobacterium Leptothoe.</title>
        <authorList>
            <person name="Konstantinou D."/>
            <person name="Popin R.V."/>
            <person name="Fewer D.P."/>
            <person name="Sivonen K."/>
            <person name="Gkelis S."/>
        </authorList>
    </citation>
    <scope>NUCLEOTIDE SEQUENCE</scope>
    <source>
        <strain evidence="5">TAU-MAC 1115</strain>
    </source>
</reference>
<evidence type="ECO:0000256" key="3">
    <source>
        <dbReference type="PROSITE-ProRule" id="PRU00335"/>
    </source>
</evidence>
<dbReference type="PROSITE" id="PS50977">
    <property type="entry name" value="HTH_TETR_2"/>
    <property type="match status" value="1"/>
</dbReference>
<dbReference type="InterPro" id="IPR050109">
    <property type="entry name" value="HTH-type_TetR-like_transc_reg"/>
</dbReference>
<evidence type="ECO:0000259" key="4">
    <source>
        <dbReference type="PROSITE" id="PS50977"/>
    </source>
</evidence>
<dbReference type="GO" id="GO:0000976">
    <property type="term" value="F:transcription cis-regulatory region binding"/>
    <property type="evidence" value="ECO:0007669"/>
    <property type="project" value="TreeGrafter"/>
</dbReference>
<reference evidence="5" key="1">
    <citation type="submission" date="2020-11" db="EMBL/GenBank/DDBJ databases">
        <authorList>
            <person name="Konstantinou D."/>
            <person name="Gkelis S."/>
            <person name="Popin R."/>
            <person name="Fewer D."/>
            <person name="Sivonen K."/>
        </authorList>
    </citation>
    <scope>NUCLEOTIDE SEQUENCE</scope>
    <source>
        <strain evidence="5">TAU-MAC 1115</strain>
    </source>
</reference>
<dbReference type="InterPro" id="IPR011010">
    <property type="entry name" value="DNA_brk_join_enz"/>
</dbReference>
<dbReference type="Gene3D" id="1.10.357.10">
    <property type="entry name" value="Tetracycline Repressor, domain 2"/>
    <property type="match status" value="1"/>
</dbReference>
<keyword evidence="1 3" id="KW-0238">DNA-binding</keyword>
<evidence type="ECO:0000256" key="2">
    <source>
        <dbReference type="ARBA" id="ARBA00023172"/>
    </source>
</evidence>
<proteinExistence type="predicted"/>